<dbReference type="EMBL" id="DS235786">
    <property type="protein sequence ID" value="EEB17003.1"/>
    <property type="molecule type" value="Genomic_DNA"/>
</dbReference>
<feature type="region of interest" description="Disordered" evidence="5">
    <location>
        <begin position="509"/>
        <end position="528"/>
    </location>
</feature>
<evidence type="ECO:0000259" key="7">
    <source>
        <dbReference type="PROSITE" id="PS50898"/>
    </source>
</evidence>
<dbReference type="Proteomes" id="UP000009046">
    <property type="component" value="Unassembled WGS sequence"/>
</dbReference>
<protein>
    <submittedName>
        <fullName evidence="8 9">Regulator of G protein signaling, putative</fullName>
    </submittedName>
</protein>
<name>E0VUE7_PEDHC</name>
<dbReference type="Pfam" id="PF02196">
    <property type="entry name" value="RBD"/>
    <property type="match status" value="1"/>
</dbReference>
<sequence>MVSKKIENQRSRSLSYYESKNYYFKEFGEKNGNGDGNRVVGWAQSFEKLLEDPCGLNAFAEFLKKEFSQENITFWISCEKYKCLEDDDVLRKKLAGEIFETHLGPGATEPVNIDAHAHQYTQDKLLEAPIDLFVPAQKQIFNLMKFDSYPRFIKSDLYKECLLKDLSNEDLPYSNNLNLPPNIPSSNIENTPSRGKLKKSRSDAEDCSRKSLLPWHKKNRSKSKDRGESEYKLSTLEQKGGNEDVFSVRSELTSSRSSLASWDLALRGSFSRQSITSGEASERENCQLCRVILSDGATTVVRVRPKETIRELIHRLLEKRGLNFSSFELFTTGSSKPLALDEEATTLSNKEVRVDQRVVFKLDLPNRRTVSVKAKITKTLGQVLKSVLQKYSYKLDAVTICSMSENEVVELNLPVTAVDGRRLTVLTRSSECWKGENQICQNSNVFSNKSFIKAAPTLDEITNKVFEELLQGKYEDVGKSDQGSLKSEEWGSEHSSGVFSKFLRRDSTFHDKNNKNKNREGTSRQILEGATKHVEGVVSMVTSKPPLIGKWKSVNKLTGKSESDELYEGLKRAQRNRLEDQRGTEINFELPDFLKDKENAPQSGKKIRKFRKEDGTTTTTTTTPTPKFYESDLSQLENQRENSQLHIKNSLKNDKHDHQTACGQYFLLSKTISNNWKQGEIIGKLDLSTTSVRKSDYAGRTISKPLTCKTYETPKTTTIKTEFTVDTVKTNDVITNGSDVSNKKNYGKNDPPPLPPKPKFLPTKLSSKINCGNNNSSNSNNSNETSLRIPQEITNRNTNFLKPSDIKRENGKILRNRRTVYLDQPSSSFV</sequence>
<feature type="domain" description="RBD" evidence="7">
    <location>
        <begin position="287"/>
        <end position="357"/>
    </location>
</feature>
<dbReference type="AlphaFoldDB" id="E0VUE7"/>
<dbReference type="PROSITE" id="PS50132">
    <property type="entry name" value="RGS"/>
    <property type="match status" value="1"/>
</dbReference>
<dbReference type="InterPro" id="IPR016137">
    <property type="entry name" value="RGS"/>
</dbReference>
<dbReference type="InterPro" id="IPR003109">
    <property type="entry name" value="GoLoco_motif"/>
</dbReference>
<feature type="region of interest" description="Disordered" evidence="5">
    <location>
        <begin position="595"/>
        <end position="629"/>
    </location>
</feature>
<dbReference type="CDD" id="cd17067">
    <property type="entry name" value="RBD2_RGS12_like"/>
    <property type="match status" value="1"/>
</dbReference>
<dbReference type="InterPro" id="IPR024066">
    <property type="entry name" value="RGS_subdom1/3"/>
</dbReference>
<dbReference type="EMBL" id="AAZO01005488">
    <property type="status" value="NOT_ANNOTATED_CDS"/>
    <property type="molecule type" value="Genomic_DNA"/>
</dbReference>
<dbReference type="CDD" id="cd01817">
    <property type="entry name" value="RBD1_RGS12_like"/>
    <property type="match status" value="1"/>
</dbReference>
<evidence type="ECO:0000259" key="6">
    <source>
        <dbReference type="PROSITE" id="PS50132"/>
    </source>
</evidence>
<dbReference type="FunFam" id="1.10.167.10:FF:000001">
    <property type="entry name" value="Putative regulator of g-protein signaling 12"/>
    <property type="match status" value="1"/>
</dbReference>
<reference evidence="8" key="2">
    <citation type="submission" date="2007-04" db="EMBL/GenBank/DDBJ databases">
        <title>The genome of the human body louse.</title>
        <authorList>
            <consortium name="The Human Body Louse Genome Consortium"/>
            <person name="Kirkness E."/>
            <person name="Walenz B."/>
            <person name="Hass B."/>
            <person name="Bruggner R."/>
            <person name="Strausberg R."/>
        </authorList>
    </citation>
    <scope>NUCLEOTIDE SEQUENCE</scope>
    <source>
        <strain evidence="8">USDA</strain>
    </source>
</reference>
<keyword evidence="2" id="KW-0343">GTPase activation</keyword>
<dbReference type="GO" id="GO:0005634">
    <property type="term" value="C:nucleus"/>
    <property type="evidence" value="ECO:0007669"/>
    <property type="project" value="TreeGrafter"/>
</dbReference>
<keyword evidence="4" id="KW-0677">Repeat</keyword>
<keyword evidence="10" id="KW-1185">Reference proteome</keyword>
<evidence type="ECO:0000256" key="5">
    <source>
        <dbReference type="SAM" id="MobiDB-lite"/>
    </source>
</evidence>
<dbReference type="Pfam" id="PF00615">
    <property type="entry name" value="RGS"/>
    <property type="match status" value="1"/>
</dbReference>
<feature type="region of interest" description="Disordered" evidence="5">
    <location>
        <begin position="174"/>
        <end position="209"/>
    </location>
</feature>
<dbReference type="EnsemblMetazoa" id="PHUM450130-RA">
    <property type="protein sequence ID" value="PHUM450130-PA"/>
    <property type="gene ID" value="PHUM450130"/>
</dbReference>
<dbReference type="InterPro" id="IPR003116">
    <property type="entry name" value="RBD_dom"/>
</dbReference>
<reference evidence="9" key="3">
    <citation type="submission" date="2020-05" db="UniProtKB">
        <authorList>
            <consortium name="EnsemblMetazoa"/>
        </authorList>
    </citation>
    <scope>IDENTIFICATION</scope>
    <source>
        <strain evidence="9">USDA</strain>
    </source>
</reference>
<dbReference type="GO" id="GO:0007165">
    <property type="term" value="P:signal transduction"/>
    <property type="evidence" value="ECO:0007669"/>
    <property type="project" value="InterPro"/>
</dbReference>
<dbReference type="SMART" id="SM00455">
    <property type="entry name" value="RBD"/>
    <property type="match status" value="2"/>
</dbReference>
<dbReference type="InterPro" id="IPR029071">
    <property type="entry name" value="Ubiquitin-like_domsf"/>
</dbReference>
<organism>
    <name type="scientific">Pediculus humanus subsp. corporis</name>
    <name type="common">Body louse</name>
    <dbReference type="NCBI Taxonomy" id="121224"/>
    <lineage>
        <taxon>Eukaryota</taxon>
        <taxon>Metazoa</taxon>
        <taxon>Ecdysozoa</taxon>
        <taxon>Arthropoda</taxon>
        <taxon>Hexapoda</taxon>
        <taxon>Insecta</taxon>
        <taxon>Pterygota</taxon>
        <taxon>Neoptera</taxon>
        <taxon>Paraneoptera</taxon>
        <taxon>Psocodea</taxon>
        <taxon>Troctomorpha</taxon>
        <taxon>Phthiraptera</taxon>
        <taxon>Anoplura</taxon>
        <taxon>Pediculidae</taxon>
        <taxon>Pediculus</taxon>
    </lineage>
</organism>
<dbReference type="InterPro" id="IPR044926">
    <property type="entry name" value="RGS_subdomain_2"/>
</dbReference>
<evidence type="ECO:0000256" key="2">
    <source>
        <dbReference type="ARBA" id="ARBA00022468"/>
    </source>
</evidence>
<dbReference type="GO" id="GO:0005886">
    <property type="term" value="C:plasma membrane"/>
    <property type="evidence" value="ECO:0007669"/>
    <property type="project" value="TreeGrafter"/>
</dbReference>
<feature type="compositionally biased region" description="Basic and acidic residues" evidence="5">
    <location>
        <begin position="509"/>
        <end position="522"/>
    </location>
</feature>
<dbReference type="GO" id="GO:0008277">
    <property type="term" value="P:regulation of G protein-coupled receptor signaling pathway"/>
    <property type="evidence" value="ECO:0007669"/>
    <property type="project" value="TreeGrafter"/>
</dbReference>
<dbReference type="GO" id="GO:0005737">
    <property type="term" value="C:cytoplasm"/>
    <property type="evidence" value="ECO:0007669"/>
    <property type="project" value="UniProtKB-SubCell"/>
</dbReference>
<evidence type="ECO:0000313" key="9">
    <source>
        <dbReference type="EnsemblMetazoa" id="PHUM450130-PA"/>
    </source>
</evidence>
<dbReference type="PANTHER" id="PTHR45945">
    <property type="entry name" value="REGULATOR OF G-PROTEIN SIGNALING LOCO"/>
    <property type="match status" value="1"/>
</dbReference>
<dbReference type="InterPro" id="IPR036305">
    <property type="entry name" value="RGS_sf"/>
</dbReference>
<dbReference type="PANTHER" id="PTHR45945:SF3">
    <property type="entry name" value="REGULATOR OF G-PROTEIN SIGNALING LOCO"/>
    <property type="match status" value="1"/>
</dbReference>
<dbReference type="InParanoid" id="E0VUE7"/>
<dbReference type="GO" id="GO:0005096">
    <property type="term" value="F:GTPase activator activity"/>
    <property type="evidence" value="ECO:0007669"/>
    <property type="project" value="UniProtKB-KW"/>
</dbReference>
<proteinExistence type="predicted"/>
<dbReference type="SMART" id="SM00315">
    <property type="entry name" value="RGS"/>
    <property type="match status" value="1"/>
</dbReference>
<feature type="region of interest" description="Disordered" evidence="5">
    <location>
        <begin position="734"/>
        <end position="790"/>
    </location>
</feature>
<dbReference type="PROSITE" id="PS50898">
    <property type="entry name" value="RBD"/>
    <property type="match status" value="2"/>
</dbReference>
<feature type="compositionally biased region" description="Low complexity" evidence="5">
    <location>
        <begin position="616"/>
        <end position="626"/>
    </location>
</feature>
<dbReference type="CTD" id="8230023"/>
<dbReference type="Gene3D" id="3.10.20.90">
    <property type="entry name" value="Phosphatidylinositol 3-kinase Catalytic Subunit, Chain A, domain 1"/>
    <property type="match status" value="2"/>
</dbReference>
<dbReference type="PRINTS" id="PR01301">
    <property type="entry name" value="RGSPROTEIN"/>
</dbReference>
<feature type="compositionally biased region" description="Basic and acidic residues" evidence="5">
    <location>
        <begin position="200"/>
        <end position="209"/>
    </location>
</feature>
<evidence type="ECO:0000256" key="3">
    <source>
        <dbReference type="ARBA" id="ARBA00022490"/>
    </source>
</evidence>
<dbReference type="PROSITE" id="PS50877">
    <property type="entry name" value="GOLOCO"/>
    <property type="match status" value="1"/>
</dbReference>
<dbReference type="InterPro" id="IPR046995">
    <property type="entry name" value="RGS10/12/14-like"/>
</dbReference>
<dbReference type="KEGG" id="phu:Phum_PHUM450130"/>
<dbReference type="Gene3D" id="1.10.167.10">
    <property type="entry name" value="Regulator of G-protein Signalling 4, domain 2"/>
    <property type="match status" value="1"/>
</dbReference>
<feature type="domain" description="RBD" evidence="7">
    <location>
        <begin position="358"/>
        <end position="428"/>
    </location>
</feature>
<dbReference type="HOGENOM" id="CLU_017793_0_0_1"/>
<accession>E0VUE7</accession>
<evidence type="ECO:0000256" key="1">
    <source>
        <dbReference type="ARBA" id="ARBA00004496"/>
    </source>
</evidence>
<evidence type="ECO:0000313" key="8">
    <source>
        <dbReference type="EMBL" id="EEB17003.1"/>
    </source>
</evidence>
<dbReference type="SMART" id="SM00390">
    <property type="entry name" value="GoLoco"/>
    <property type="match status" value="1"/>
</dbReference>
<reference evidence="8" key="1">
    <citation type="submission" date="2007-04" db="EMBL/GenBank/DDBJ databases">
        <title>Annotation of Pediculus humanus corporis strain USDA.</title>
        <authorList>
            <person name="Kirkness E."/>
            <person name="Hannick L."/>
            <person name="Hass B."/>
            <person name="Bruggner R."/>
            <person name="Lawson D."/>
            <person name="Bidwell S."/>
            <person name="Joardar V."/>
            <person name="Caler E."/>
            <person name="Walenz B."/>
            <person name="Inman J."/>
            <person name="Schobel S."/>
            <person name="Galinsky K."/>
            <person name="Amedeo P."/>
            <person name="Strausberg R."/>
        </authorList>
    </citation>
    <scope>NUCLEOTIDE SEQUENCE</scope>
    <source>
        <strain evidence="8">USDA</strain>
    </source>
</reference>
<dbReference type="GeneID" id="8230023"/>
<dbReference type="RefSeq" id="XP_002429741.1">
    <property type="nucleotide sequence ID" value="XM_002429696.1"/>
</dbReference>
<dbReference type="OMA" id="FWVACER"/>
<feature type="domain" description="RGS" evidence="6">
    <location>
        <begin position="45"/>
        <end position="162"/>
    </location>
</feature>
<feature type="compositionally biased region" description="Low complexity" evidence="5">
    <location>
        <begin position="174"/>
        <end position="193"/>
    </location>
</feature>
<feature type="compositionally biased region" description="Polar residues" evidence="5">
    <location>
        <begin position="734"/>
        <end position="744"/>
    </location>
</feature>
<keyword evidence="3" id="KW-0963">Cytoplasm</keyword>
<gene>
    <name evidence="9" type="primary">8230023</name>
    <name evidence="8" type="ORF">Phum_PHUM450130</name>
</gene>
<dbReference type="OrthoDB" id="196547at2759"/>
<dbReference type="VEuPathDB" id="VectorBase:PHUM450130"/>
<dbReference type="Gene3D" id="1.10.196.10">
    <property type="match status" value="1"/>
</dbReference>
<evidence type="ECO:0000313" key="10">
    <source>
        <dbReference type="Proteomes" id="UP000009046"/>
    </source>
</evidence>
<dbReference type="SUPFAM" id="SSF54236">
    <property type="entry name" value="Ubiquitin-like"/>
    <property type="match status" value="2"/>
</dbReference>
<dbReference type="SUPFAM" id="SSF48097">
    <property type="entry name" value="Regulator of G-protein signaling, RGS"/>
    <property type="match status" value="1"/>
</dbReference>
<evidence type="ECO:0000256" key="4">
    <source>
        <dbReference type="ARBA" id="ARBA00022737"/>
    </source>
</evidence>
<dbReference type="eggNOG" id="KOG3589">
    <property type="taxonomic scope" value="Eukaryota"/>
</dbReference>
<comment type="subcellular location">
    <subcellularLocation>
        <location evidence="1">Cytoplasm</location>
    </subcellularLocation>
</comment>
<feature type="compositionally biased region" description="Pro residues" evidence="5">
    <location>
        <begin position="750"/>
        <end position="759"/>
    </location>
</feature>
<dbReference type="STRING" id="121224.E0VUE7"/>
<feature type="compositionally biased region" description="Low complexity" evidence="5">
    <location>
        <begin position="773"/>
        <end position="783"/>
    </location>
</feature>